<dbReference type="GO" id="GO:0046872">
    <property type="term" value="F:metal ion binding"/>
    <property type="evidence" value="ECO:0007669"/>
    <property type="project" value="UniProtKB-KW"/>
</dbReference>
<reference evidence="14" key="1">
    <citation type="submission" date="2020-10" db="EMBL/GenBank/DDBJ databases">
        <title>Connecting structure to function with the recovery of over 1000 high-quality activated sludge metagenome-assembled genomes encoding full-length rRNA genes using long-read sequencing.</title>
        <authorList>
            <person name="Singleton C.M."/>
            <person name="Petriglieri F."/>
            <person name="Kristensen J.M."/>
            <person name="Kirkegaard R.H."/>
            <person name="Michaelsen T.Y."/>
            <person name="Andersen M.H."/>
            <person name="Karst S.M."/>
            <person name="Dueholm M.S."/>
            <person name="Nielsen P.H."/>
            <person name="Albertsen M."/>
        </authorList>
    </citation>
    <scope>NUCLEOTIDE SEQUENCE</scope>
    <source>
        <strain evidence="14">Skiv_18-Q3-R9-52_MAXAC.067</strain>
    </source>
</reference>
<dbReference type="GO" id="GO:0005886">
    <property type="term" value="C:plasma membrane"/>
    <property type="evidence" value="ECO:0007669"/>
    <property type="project" value="UniProtKB-SubCell"/>
</dbReference>
<dbReference type="InterPro" id="IPR033885">
    <property type="entry name" value="AlkB/XylM"/>
</dbReference>
<keyword evidence="10" id="KW-0503">Monooxygenase</keyword>
<keyword evidence="6" id="KW-0479">Metal-binding</keyword>
<proteinExistence type="inferred from homology"/>
<dbReference type="PANTHER" id="PTHR38674">
    <property type="entry name" value="ALKANE 1-MONOOXYGENASE 1"/>
    <property type="match status" value="1"/>
</dbReference>
<dbReference type="GO" id="GO:0006629">
    <property type="term" value="P:lipid metabolic process"/>
    <property type="evidence" value="ECO:0007669"/>
    <property type="project" value="InterPro"/>
</dbReference>
<evidence type="ECO:0000256" key="7">
    <source>
        <dbReference type="ARBA" id="ARBA00022989"/>
    </source>
</evidence>
<keyword evidence="8" id="KW-0560">Oxidoreductase</keyword>
<evidence type="ECO:0000256" key="2">
    <source>
        <dbReference type="ARBA" id="ARBA00010823"/>
    </source>
</evidence>
<dbReference type="CDD" id="cd03512">
    <property type="entry name" value="Alkane-hydroxylase"/>
    <property type="match status" value="1"/>
</dbReference>
<feature type="transmembrane region" description="Helical" evidence="12">
    <location>
        <begin position="27"/>
        <end position="46"/>
    </location>
</feature>
<dbReference type="AlphaFoldDB" id="A0A9D7SFZ2"/>
<evidence type="ECO:0000313" key="14">
    <source>
        <dbReference type="EMBL" id="MBK9796959.1"/>
    </source>
</evidence>
<feature type="transmembrane region" description="Helical" evidence="12">
    <location>
        <begin position="326"/>
        <end position="344"/>
    </location>
</feature>
<keyword evidence="3" id="KW-1003">Cell membrane</keyword>
<evidence type="ECO:0000256" key="6">
    <source>
        <dbReference type="ARBA" id="ARBA00022723"/>
    </source>
</evidence>
<protein>
    <submittedName>
        <fullName evidence="14">Alkane 1-monooxygenase</fullName>
    </submittedName>
</protein>
<comment type="subcellular location">
    <subcellularLocation>
        <location evidence="1">Cell inner membrane</location>
        <topology evidence="1">Multi-pass membrane protein</topology>
    </subcellularLocation>
</comment>
<accession>A0A9D7SFZ2</accession>
<evidence type="ECO:0000256" key="5">
    <source>
        <dbReference type="ARBA" id="ARBA00022692"/>
    </source>
</evidence>
<evidence type="ECO:0000256" key="1">
    <source>
        <dbReference type="ARBA" id="ARBA00004429"/>
    </source>
</evidence>
<evidence type="ECO:0000256" key="8">
    <source>
        <dbReference type="ARBA" id="ARBA00023002"/>
    </source>
</evidence>
<evidence type="ECO:0000256" key="12">
    <source>
        <dbReference type="SAM" id="Phobius"/>
    </source>
</evidence>
<dbReference type="Pfam" id="PF00487">
    <property type="entry name" value="FA_desaturase"/>
    <property type="match status" value="1"/>
</dbReference>
<feature type="domain" description="Fatty acid desaturase" evidence="13">
    <location>
        <begin position="113"/>
        <end position="321"/>
    </location>
</feature>
<evidence type="ECO:0000256" key="10">
    <source>
        <dbReference type="ARBA" id="ARBA00023033"/>
    </source>
</evidence>
<keyword evidence="11 12" id="KW-0472">Membrane</keyword>
<name>A0A9D7SFZ2_9BACT</name>
<feature type="transmembrane region" description="Helical" evidence="12">
    <location>
        <begin position="58"/>
        <end position="80"/>
    </location>
</feature>
<evidence type="ECO:0000259" key="13">
    <source>
        <dbReference type="Pfam" id="PF00487"/>
    </source>
</evidence>
<evidence type="ECO:0000256" key="11">
    <source>
        <dbReference type="ARBA" id="ARBA00023136"/>
    </source>
</evidence>
<evidence type="ECO:0000256" key="3">
    <source>
        <dbReference type="ARBA" id="ARBA00022475"/>
    </source>
</evidence>
<organism evidence="14 15">
    <name type="scientific">Candidatus Geothrix skivensis</name>
    <dbReference type="NCBI Taxonomy" id="2954439"/>
    <lineage>
        <taxon>Bacteria</taxon>
        <taxon>Pseudomonadati</taxon>
        <taxon>Acidobacteriota</taxon>
        <taxon>Holophagae</taxon>
        <taxon>Holophagales</taxon>
        <taxon>Holophagaceae</taxon>
        <taxon>Geothrix</taxon>
    </lineage>
</organism>
<keyword evidence="5 12" id="KW-0812">Transmembrane</keyword>
<sequence length="381" mass="42503">MVRLRFGLMTLLLLAATWRFTRGGGWMWAPLLVSGLLVALVDTIGPDETSDLSASPPWSLNPWLFLTLPILLLMHVQLWWMAGSGDALGLGARLLRIGGPDLFAARLVTGPWSWLGAILSCGFLTAAAGTTVGHELVHRTRQPVHMLWGRWLLALTFDASFAIEHVHGHHAKVSTFEDPASARRGERVYGFILRSTLGQLRSAWKLESQRLARKGQPTWSRHNRFLRGWLMSVAWAGLAFLLGGWTALGFFTATALWGKAVLEIINYIEHYGLVRLPGSRVEPRHSWNSNAWMSSTILYHLTRHSDHHAEGGKPFWRLRPLPGAPMLPAGYMGMLIVALVPPWFEGLMKPRLAAWDLRHASGEEQMKAKEENLRAGWGSIG</sequence>
<dbReference type="GO" id="GO:0004497">
    <property type="term" value="F:monooxygenase activity"/>
    <property type="evidence" value="ECO:0007669"/>
    <property type="project" value="UniProtKB-KW"/>
</dbReference>
<comment type="caution">
    <text evidence="14">The sequence shown here is derived from an EMBL/GenBank/DDBJ whole genome shotgun (WGS) entry which is preliminary data.</text>
</comment>
<dbReference type="InterPro" id="IPR005804">
    <property type="entry name" value="FA_desaturase_dom"/>
</dbReference>
<keyword evidence="4" id="KW-0997">Cell inner membrane</keyword>
<dbReference type="PANTHER" id="PTHR38674:SF1">
    <property type="entry name" value="ALKANE 1-MONOOXYGENASE 1"/>
    <property type="match status" value="1"/>
</dbReference>
<feature type="transmembrane region" description="Helical" evidence="12">
    <location>
        <begin position="229"/>
        <end position="251"/>
    </location>
</feature>
<evidence type="ECO:0000256" key="4">
    <source>
        <dbReference type="ARBA" id="ARBA00022519"/>
    </source>
</evidence>
<dbReference type="EMBL" id="JADKIO010000008">
    <property type="protein sequence ID" value="MBK9796959.1"/>
    <property type="molecule type" value="Genomic_DNA"/>
</dbReference>
<evidence type="ECO:0000256" key="9">
    <source>
        <dbReference type="ARBA" id="ARBA00023004"/>
    </source>
</evidence>
<gene>
    <name evidence="14" type="ORF">IPP58_10765</name>
</gene>
<dbReference type="Proteomes" id="UP000886657">
    <property type="component" value="Unassembled WGS sequence"/>
</dbReference>
<comment type="similarity">
    <text evidence="2">Belongs to the fatty acid desaturase type 1 family. AlkB subfamily.</text>
</comment>
<keyword evidence="9" id="KW-0408">Iron</keyword>
<evidence type="ECO:0000313" key="15">
    <source>
        <dbReference type="Proteomes" id="UP000886657"/>
    </source>
</evidence>
<keyword evidence="7 12" id="KW-1133">Transmembrane helix</keyword>